<reference evidence="1 3" key="1">
    <citation type="journal article" date="2012" name="Nature">
        <title>Algal genomes reveal evolutionary mosaicism and the fate of nucleomorphs.</title>
        <authorList>
            <consortium name="DOE Joint Genome Institute"/>
            <person name="Curtis B.A."/>
            <person name="Tanifuji G."/>
            <person name="Burki F."/>
            <person name="Gruber A."/>
            <person name="Irimia M."/>
            <person name="Maruyama S."/>
            <person name="Arias M.C."/>
            <person name="Ball S.G."/>
            <person name="Gile G.H."/>
            <person name="Hirakawa Y."/>
            <person name="Hopkins J.F."/>
            <person name="Kuo A."/>
            <person name="Rensing S.A."/>
            <person name="Schmutz J."/>
            <person name="Symeonidi A."/>
            <person name="Elias M."/>
            <person name="Eveleigh R.J."/>
            <person name="Herman E.K."/>
            <person name="Klute M.J."/>
            <person name="Nakayama T."/>
            <person name="Obornik M."/>
            <person name="Reyes-Prieto A."/>
            <person name="Armbrust E.V."/>
            <person name="Aves S.J."/>
            <person name="Beiko R.G."/>
            <person name="Coutinho P."/>
            <person name="Dacks J.B."/>
            <person name="Durnford D.G."/>
            <person name="Fast N.M."/>
            <person name="Green B.R."/>
            <person name="Grisdale C.J."/>
            <person name="Hempel F."/>
            <person name="Henrissat B."/>
            <person name="Hoppner M.P."/>
            <person name="Ishida K."/>
            <person name="Kim E."/>
            <person name="Koreny L."/>
            <person name="Kroth P.G."/>
            <person name="Liu Y."/>
            <person name="Malik S.B."/>
            <person name="Maier U.G."/>
            <person name="McRose D."/>
            <person name="Mock T."/>
            <person name="Neilson J.A."/>
            <person name="Onodera N.T."/>
            <person name="Poole A.M."/>
            <person name="Pritham E.J."/>
            <person name="Richards T.A."/>
            <person name="Rocap G."/>
            <person name="Roy S.W."/>
            <person name="Sarai C."/>
            <person name="Schaack S."/>
            <person name="Shirato S."/>
            <person name="Slamovits C.H."/>
            <person name="Spencer D.F."/>
            <person name="Suzuki S."/>
            <person name="Worden A.Z."/>
            <person name="Zauner S."/>
            <person name="Barry K."/>
            <person name="Bell C."/>
            <person name="Bharti A.K."/>
            <person name="Crow J.A."/>
            <person name="Grimwood J."/>
            <person name="Kramer R."/>
            <person name="Lindquist E."/>
            <person name="Lucas S."/>
            <person name="Salamov A."/>
            <person name="McFadden G.I."/>
            <person name="Lane C.E."/>
            <person name="Keeling P.J."/>
            <person name="Gray M.W."/>
            <person name="Grigoriev I.V."/>
            <person name="Archibald J.M."/>
        </authorList>
    </citation>
    <scope>NUCLEOTIDE SEQUENCE</scope>
    <source>
        <strain evidence="1 3">CCMP2712</strain>
    </source>
</reference>
<gene>
    <name evidence="1" type="ORF">GUITHDRAFT_121790</name>
</gene>
<dbReference type="PaxDb" id="55529-EKX32043"/>
<dbReference type="KEGG" id="gtt:GUITHDRAFT_121790"/>
<dbReference type="EMBL" id="JH993216">
    <property type="protein sequence ID" value="EKX32043.1"/>
    <property type="molecule type" value="Genomic_DNA"/>
</dbReference>
<dbReference type="OrthoDB" id="10661497at2759"/>
<keyword evidence="3" id="KW-1185">Reference proteome</keyword>
<accession>L1I707</accession>
<reference evidence="2" key="3">
    <citation type="submission" date="2015-06" db="UniProtKB">
        <authorList>
            <consortium name="EnsemblProtists"/>
        </authorList>
    </citation>
    <scope>IDENTIFICATION</scope>
</reference>
<dbReference type="GeneID" id="17288771"/>
<dbReference type="Proteomes" id="UP000011087">
    <property type="component" value="Unassembled WGS sequence"/>
</dbReference>
<protein>
    <submittedName>
        <fullName evidence="1 2">Uncharacterized protein</fullName>
    </submittedName>
</protein>
<organism evidence="1">
    <name type="scientific">Guillardia theta (strain CCMP2712)</name>
    <name type="common">Cryptophyte</name>
    <dbReference type="NCBI Taxonomy" id="905079"/>
    <lineage>
        <taxon>Eukaryota</taxon>
        <taxon>Cryptophyceae</taxon>
        <taxon>Pyrenomonadales</taxon>
        <taxon>Geminigeraceae</taxon>
        <taxon>Guillardia</taxon>
    </lineage>
</organism>
<dbReference type="EnsemblProtists" id="EKX32043">
    <property type="protein sequence ID" value="EKX32043"/>
    <property type="gene ID" value="GUITHDRAFT_121790"/>
</dbReference>
<proteinExistence type="predicted"/>
<evidence type="ECO:0000313" key="1">
    <source>
        <dbReference type="EMBL" id="EKX32043.1"/>
    </source>
</evidence>
<dbReference type="HOGENOM" id="CLU_235951_0_0_1"/>
<reference evidence="3" key="2">
    <citation type="submission" date="2012-11" db="EMBL/GenBank/DDBJ databases">
        <authorList>
            <person name="Kuo A."/>
            <person name="Curtis B.A."/>
            <person name="Tanifuji G."/>
            <person name="Burki F."/>
            <person name="Gruber A."/>
            <person name="Irimia M."/>
            <person name="Maruyama S."/>
            <person name="Arias M.C."/>
            <person name="Ball S.G."/>
            <person name="Gile G.H."/>
            <person name="Hirakawa Y."/>
            <person name="Hopkins J.F."/>
            <person name="Rensing S.A."/>
            <person name="Schmutz J."/>
            <person name="Symeonidi A."/>
            <person name="Elias M."/>
            <person name="Eveleigh R.J."/>
            <person name="Herman E.K."/>
            <person name="Klute M.J."/>
            <person name="Nakayama T."/>
            <person name="Obornik M."/>
            <person name="Reyes-Prieto A."/>
            <person name="Armbrust E.V."/>
            <person name="Aves S.J."/>
            <person name="Beiko R.G."/>
            <person name="Coutinho P."/>
            <person name="Dacks J.B."/>
            <person name="Durnford D.G."/>
            <person name="Fast N.M."/>
            <person name="Green B.R."/>
            <person name="Grisdale C."/>
            <person name="Hempe F."/>
            <person name="Henrissat B."/>
            <person name="Hoppner M.P."/>
            <person name="Ishida K.-I."/>
            <person name="Kim E."/>
            <person name="Koreny L."/>
            <person name="Kroth P.G."/>
            <person name="Liu Y."/>
            <person name="Malik S.-B."/>
            <person name="Maier U.G."/>
            <person name="McRose D."/>
            <person name="Mock T."/>
            <person name="Neilson J.A."/>
            <person name="Onodera N.T."/>
            <person name="Poole A.M."/>
            <person name="Pritham E.J."/>
            <person name="Richards T.A."/>
            <person name="Rocap G."/>
            <person name="Roy S.W."/>
            <person name="Sarai C."/>
            <person name="Schaack S."/>
            <person name="Shirato S."/>
            <person name="Slamovits C.H."/>
            <person name="Spencer D.F."/>
            <person name="Suzuki S."/>
            <person name="Worden A.Z."/>
            <person name="Zauner S."/>
            <person name="Barry K."/>
            <person name="Bell C."/>
            <person name="Bharti A.K."/>
            <person name="Crow J.A."/>
            <person name="Grimwood J."/>
            <person name="Kramer R."/>
            <person name="Lindquist E."/>
            <person name="Lucas S."/>
            <person name="Salamov A."/>
            <person name="McFadden G.I."/>
            <person name="Lane C.E."/>
            <person name="Keeling P.J."/>
            <person name="Gray M.W."/>
            <person name="Grigoriev I.V."/>
            <person name="Archibald J.M."/>
        </authorList>
    </citation>
    <scope>NUCLEOTIDE SEQUENCE</scope>
    <source>
        <strain evidence="3">CCMP2712</strain>
    </source>
</reference>
<evidence type="ECO:0000313" key="3">
    <source>
        <dbReference type="Proteomes" id="UP000011087"/>
    </source>
</evidence>
<evidence type="ECO:0000313" key="2">
    <source>
        <dbReference type="EnsemblProtists" id="EKX32043"/>
    </source>
</evidence>
<sequence length="1894" mass="203583">MNQTVSVESRFFTSDGQYYGTNRLPFEIMSLVEMSGCNRVCYGDVAQSGAPSQPDRCISAAGLDSGLNVVVKAYCLPASLKTGFRPSATVTDGSFPNAIDYSVPGSSAWSAAIMRLQYVSVSLVDSVGHSNILAVATASNVSLISDQRQSYTLLQTIPSAQKAVLLTDVYSIDEMVTFPDDGTADIFVRATTTAWDASGTPSTGPVCLHIAVDTKKFATLAALKSSAYTIRRCAGSVNVFSAVQTPYVTCLGPSCSGVALFPTDDGAPVSVCDRAGGVLSCVQAASDAHLASDLGLNTKPTPQITLTQDNLFIRQSPKLAQSSLSGWNGAGQQSSMTIFAVADQKVTTTWLADVRLNVAAGAWNGTRSYSSSYQMLTTLKKNCSVSDCTGCMGYPTLQSLCYAASQCAVARCIGTEVNFQRPLCAIGSMASKVMRQSLLTLQNVYLIFAQSMALIVDASTGQITNRVVIEWPDQVFFSAMCDMKDITVSAVGVLMSLVNGITMKTQEVLSTVSAGLVPTDPSFNARATLSMASMTNLFSQILLLPLYAAVAGQKTFVCTTNSLTAILNTDLTGNFQLVIGDPSIQAVSGDVAGVCLTQVFQQDVQNQALGGSSNSLNNAVAQVSNRLIGAGFTLELAPAYHMVDAMLAYASGVTYGFMDVLQTIDQKHCKLPDVTTETMYRCACGDYAHRISTARRNEGIKQQAFWCTGSLQLLGTDGKPYLVFNPYTLEELASASRVSMSQYLTCVGTGGSNCQALKPSLPYLERQGVDPGTVLTRCRSNYVNKVWDSGAAYLVNYLAYSDLAGVGYLINQFYQPSFVPSSVLTCLVQSLALGTGNDACLLGWLTLMNVSRTNYFRYDVVGFVSDNADFADIDGCEVFTGPAQNPDPAVAYEFGQCLNSSTASQCQLPYYIWSGRTSNRVPVASLHAVSYPPGSSTLLAAAASDQLAILREAEGFFTDTLLKWSNPSLQASFFSVEGDVLHQFFDCYFMGPFASAELWPSGGSRSLGTMLYYRNSPTDRTFMVPSASCKPGVDACCPQESPFSCGGPARMAIVHGFIDKLRSSPGSATNSILANAVQEGVRAKLREFKDIFTNLANYACACPDGSNRVDCCTAANPGGWSSPEMQAIDYSILSSEDVLDTIFDLILQYIDEDVYFNRTLFGTYAPALTSAQTAQGRDEALFGPFEPVSTYGESEVLDARKNHSLWDVCVNLVSQTFATLPLDPTLSSFATASGAGTFQYDPVASPSSALFVDQIEETVSNILGKAKLDSPFYWGVAGGELRYMPSYSMRCRTRGARVAPVTNKTLASDRGPQIPLAFGSTYAVSGYLATLSLPAYGPQGQNVSAFTQRCYCGWTTPDGSLCRIDPLVCATANLQSLTTVAAGTIKAFQAICTAGSYITFDDWVTVYRVMDATWSSAWTCPDMQLSDIWGVVNDLQIDYWAAAISDSIAGEGLVSAGAALGGREYCDAVLDYWPSDWIHPSGYHVSTGCTHDETAFRAFDTWMSVDYERLRNDTLLRNYFGGAATCSGASYGMPMFGTNNARLQARWRDGQTYDPTQPVGATVPPGAGTYTQTLAAGSWTQVPTRGRLGDTPAPSSGLLYLWVPGMASAALVWPMAGQDLTLYELPEGTAPAWGPQCGQLPLKTCLNDTDCGSVNGAKLVCLRSWSESQQAPRDGVCAIQGVEPLECYQNYHCEGKGQVCGANGRCVDGRLLMRNRVGYSAEFHAHSEQCPVESLGYSPWQNVSDFLSRHGMCGFRDWFEYSDMLRRGANTSAFPGQLVGLDPRALWYSTSPYVAASEVRKSLFDREILKVHPHTCDRDYAYLLPSCATNPSSVLGTAGSPVPSPSQGETMRTWRRSASGSGWELDMCMQDHLPRERTGFLYPYLSLLAGLQGV</sequence>
<name>L1I707_GUITC</name>
<dbReference type="RefSeq" id="XP_005819023.1">
    <property type="nucleotide sequence ID" value="XM_005818966.1"/>
</dbReference>